<keyword evidence="2" id="KW-0255">Endonuclease</keyword>
<dbReference type="RefSeq" id="WP_035148657.1">
    <property type="nucleotide sequence ID" value="NZ_JABSWD010000001.1"/>
</dbReference>
<keyword evidence="1" id="KW-0812">Transmembrane</keyword>
<comment type="caution">
    <text evidence="2">The sequence shown here is derived from an EMBL/GenBank/DDBJ whole genome shotgun (WGS) entry which is preliminary data.</text>
</comment>
<gene>
    <name evidence="2" type="ORF">HGG79_02025</name>
</gene>
<keyword evidence="2" id="KW-0378">Hydrolase</keyword>
<protein>
    <submittedName>
        <fullName evidence="2">Endonuclease III</fullName>
    </submittedName>
</protein>
<proteinExistence type="predicted"/>
<keyword evidence="2" id="KW-0540">Nuclease</keyword>
<keyword evidence="3" id="KW-1185">Reference proteome</keyword>
<dbReference type="GO" id="GO:0004519">
    <property type="term" value="F:endonuclease activity"/>
    <property type="evidence" value="ECO:0007669"/>
    <property type="project" value="UniProtKB-KW"/>
</dbReference>
<organism evidence="2 3">
    <name type="scientific">Clostridium tetanomorphum</name>
    <dbReference type="NCBI Taxonomy" id="1553"/>
    <lineage>
        <taxon>Bacteria</taxon>
        <taxon>Bacillati</taxon>
        <taxon>Bacillota</taxon>
        <taxon>Clostridia</taxon>
        <taxon>Eubacteriales</taxon>
        <taxon>Clostridiaceae</taxon>
        <taxon>Clostridium</taxon>
    </lineage>
</organism>
<reference evidence="2 3" key="1">
    <citation type="submission" date="2020-04" db="EMBL/GenBank/DDBJ databases">
        <title>Genomic insights into acetone-butanol-ethanol (ABE) fermentation by sequencing solventogenic clostridia strains.</title>
        <authorList>
            <person name="Brown S."/>
        </authorList>
    </citation>
    <scope>NUCLEOTIDE SEQUENCE [LARGE SCALE GENOMIC DNA]</scope>
    <source>
        <strain evidence="2 3">DJ011</strain>
    </source>
</reference>
<evidence type="ECO:0000256" key="1">
    <source>
        <dbReference type="SAM" id="Phobius"/>
    </source>
</evidence>
<keyword evidence="1" id="KW-1133">Transmembrane helix</keyword>
<feature type="transmembrane region" description="Helical" evidence="1">
    <location>
        <begin position="6"/>
        <end position="29"/>
    </location>
</feature>
<evidence type="ECO:0000313" key="3">
    <source>
        <dbReference type="Proteomes" id="UP000563151"/>
    </source>
</evidence>
<sequence length="77" mass="9493">MRENNIYLIEFFICILKCFFILLVLGEFLPKVIDYILYKYLEKISIHHNSILVYNIITKNKKILYNYIYIFNEFVKM</sequence>
<evidence type="ECO:0000313" key="2">
    <source>
        <dbReference type="EMBL" id="MBC2396558.1"/>
    </source>
</evidence>
<accession>A0A923EA13</accession>
<dbReference type="AlphaFoldDB" id="A0A923EA13"/>
<dbReference type="EMBL" id="JAAZWO010000002">
    <property type="protein sequence ID" value="MBC2396558.1"/>
    <property type="molecule type" value="Genomic_DNA"/>
</dbReference>
<keyword evidence="1" id="KW-0472">Membrane</keyword>
<dbReference type="Proteomes" id="UP000563151">
    <property type="component" value="Unassembled WGS sequence"/>
</dbReference>
<name>A0A923EA13_CLOTT</name>